<evidence type="ECO:0000256" key="5">
    <source>
        <dbReference type="ARBA" id="ARBA00022691"/>
    </source>
</evidence>
<evidence type="ECO:0000256" key="3">
    <source>
        <dbReference type="ARBA" id="ARBA00022603"/>
    </source>
</evidence>
<dbReference type="InterPro" id="IPR051357">
    <property type="entry name" value="H3K9_HMTase_SUVAR3-9"/>
</dbReference>
<dbReference type="SUPFAM" id="SSF88697">
    <property type="entry name" value="PUA domain-like"/>
    <property type="match status" value="1"/>
</dbReference>
<evidence type="ECO:0000259" key="13">
    <source>
        <dbReference type="PROSITE" id="PS51015"/>
    </source>
</evidence>
<dbReference type="InterPro" id="IPR015947">
    <property type="entry name" value="PUA-like_sf"/>
</dbReference>
<feature type="region of interest" description="Disordered" evidence="9">
    <location>
        <begin position="431"/>
        <end position="455"/>
    </location>
</feature>
<keyword evidence="5" id="KW-0949">S-adenosyl-L-methionine</keyword>
<feature type="region of interest" description="Disordered" evidence="9">
    <location>
        <begin position="1"/>
        <end position="43"/>
    </location>
</feature>
<feature type="region of interest" description="Disordered" evidence="9">
    <location>
        <begin position="537"/>
        <end position="570"/>
    </location>
</feature>
<evidence type="ECO:0000259" key="12">
    <source>
        <dbReference type="PROSITE" id="PS50868"/>
    </source>
</evidence>
<protein>
    <submittedName>
        <fullName evidence="14">Uncharacterized protein</fullName>
    </submittedName>
</protein>
<dbReference type="EMBL" id="JBDFQZ010000009">
    <property type="protein sequence ID" value="KAK9689310.1"/>
    <property type="molecule type" value="Genomic_DNA"/>
</dbReference>
<dbReference type="GO" id="GO:0042054">
    <property type="term" value="F:histone methyltransferase activity"/>
    <property type="evidence" value="ECO:0007669"/>
    <property type="project" value="InterPro"/>
</dbReference>
<dbReference type="PROSITE" id="PS50868">
    <property type="entry name" value="POST_SET"/>
    <property type="match status" value="1"/>
</dbReference>
<dbReference type="Pfam" id="PF00856">
    <property type="entry name" value="SET"/>
    <property type="match status" value="1"/>
</dbReference>
<keyword evidence="6" id="KW-0156">Chromatin regulator</keyword>
<feature type="compositionally biased region" description="Acidic residues" evidence="9">
    <location>
        <begin position="553"/>
        <end position="565"/>
    </location>
</feature>
<organism evidence="14 15">
    <name type="scientific">Saponaria officinalis</name>
    <name type="common">Common soapwort</name>
    <name type="synonym">Lychnis saponaria</name>
    <dbReference type="NCBI Taxonomy" id="3572"/>
    <lineage>
        <taxon>Eukaryota</taxon>
        <taxon>Viridiplantae</taxon>
        <taxon>Streptophyta</taxon>
        <taxon>Embryophyta</taxon>
        <taxon>Tracheophyta</taxon>
        <taxon>Spermatophyta</taxon>
        <taxon>Magnoliopsida</taxon>
        <taxon>eudicotyledons</taxon>
        <taxon>Gunneridae</taxon>
        <taxon>Pentapetalae</taxon>
        <taxon>Caryophyllales</taxon>
        <taxon>Caryophyllaceae</taxon>
        <taxon>Caryophylleae</taxon>
        <taxon>Saponaria</taxon>
    </lineage>
</organism>
<keyword evidence="2" id="KW-0158">Chromosome</keyword>
<evidence type="ECO:0000313" key="14">
    <source>
        <dbReference type="EMBL" id="KAK9689310.1"/>
    </source>
</evidence>
<keyword evidence="3" id="KW-0489">Methyltransferase</keyword>
<dbReference type="InterPro" id="IPR036987">
    <property type="entry name" value="SRA-YDG_sf"/>
</dbReference>
<dbReference type="InterPro" id="IPR025794">
    <property type="entry name" value="H3-K9-MeTrfase_plant"/>
</dbReference>
<evidence type="ECO:0000313" key="15">
    <source>
        <dbReference type="Proteomes" id="UP001443914"/>
    </source>
</evidence>
<dbReference type="InterPro" id="IPR003105">
    <property type="entry name" value="SRA_YDG"/>
</dbReference>
<dbReference type="InterPro" id="IPR007728">
    <property type="entry name" value="Pre-SET_dom"/>
</dbReference>
<dbReference type="GO" id="GO:0005634">
    <property type="term" value="C:nucleus"/>
    <property type="evidence" value="ECO:0007669"/>
    <property type="project" value="UniProtKB-SubCell"/>
</dbReference>
<evidence type="ECO:0000256" key="6">
    <source>
        <dbReference type="ARBA" id="ARBA00022853"/>
    </source>
</evidence>
<feature type="domain" description="YDG" evidence="13">
    <location>
        <begin position="649"/>
        <end position="800"/>
    </location>
</feature>
<dbReference type="Pfam" id="PF05033">
    <property type="entry name" value="Pre-SET"/>
    <property type="match status" value="1"/>
</dbReference>
<feature type="domain" description="SET" evidence="10">
    <location>
        <begin position="933"/>
        <end position="1074"/>
    </location>
</feature>
<comment type="caution">
    <text evidence="14">The sequence shown here is derived from an EMBL/GenBank/DDBJ whole genome shotgun (WGS) entry which is preliminary data.</text>
</comment>
<evidence type="ECO:0000259" key="10">
    <source>
        <dbReference type="PROSITE" id="PS50280"/>
    </source>
</evidence>
<dbReference type="SMART" id="SM00466">
    <property type="entry name" value="SRA"/>
    <property type="match status" value="1"/>
</dbReference>
<keyword evidence="15" id="KW-1185">Reference proteome</keyword>
<evidence type="ECO:0000256" key="8">
    <source>
        <dbReference type="PROSITE-ProRule" id="PRU00358"/>
    </source>
</evidence>
<proteinExistence type="predicted"/>
<accession>A0AAW1IIP4</accession>
<dbReference type="PROSITE" id="PS50280">
    <property type="entry name" value="SET"/>
    <property type="match status" value="1"/>
</dbReference>
<feature type="compositionally biased region" description="Basic and acidic residues" evidence="9">
    <location>
        <begin position="537"/>
        <end position="547"/>
    </location>
</feature>
<feature type="compositionally biased region" description="Polar residues" evidence="9">
    <location>
        <begin position="29"/>
        <end position="38"/>
    </location>
</feature>
<dbReference type="PROSITE" id="PS51575">
    <property type="entry name" value="SAM_MT43_SUVAR39_2"/>
    <property type="match status" value="1"/>
</dbReference>
<dbReference type="InterPro" id="IPR003616">
    <property type="entry name" value="Post-SET_dom"/>
</dbReference>
<evidence type="ECO:0000256" key="1">
    <source>
        <dbReference type="ARBA" id="ARBA00004286"/>
    </source>
</evidence>
<feature type="region of interest" description="Disordered" evidence="9">
    <location>
        <begin position="72"/>
        <end position="333"/>
    </location>
</feature>
<gene>
    <name evidence="14" type="ORF">RND81_09G051200</name>
</gene>
<dbReference type="PROSITE" id="PS50867">
    <property type="entry name" value="PRE_SET"/>
    <property type="match status" value="1"/>
</dbReference>
<evidence type="ECO:0000256" key="9">
    <source>
        <dbReference type="SAM" id="MobiDB-lite"/>
    </source>
</evidence>
<comment type="subcellular location">
    <subcellularLocation>
        <location evidence="1">Chromosome</location>
    </subcellularLocation>
    <subcellularLocation>
        <location evidence="8">Nucleus</location>
    </subcellularLocation>
</comment>
<dbReference type="GO" id="GO:0008270">
    <property type="term" value="F:zinc ion binding"/>
    <property type="evidence" value="ECO:0007669"/>
    <property type="project" value="InterPro"/>
</dbReference>
<evidence type="ECO:0000256" key="4">
    <source>
        <dbReference type="ARBA" id="ARBA00022679"/>
    </source>
</evidence>
<dbReference type="InterPro" id="IPR001214">
    <property type="entry name" value="SET_dom"/>
</dbReference>
<feature type="domain" description="Pre-SET" evidence="11">
    <location>
        <begin position="870"/>
        <end position="930"/>
    </location>
</feature>
<dbReference type="GO" id="GO:0003690">
    <property type="term" value="F:double-stranded DNA binding"/>
    <property type="evidence" value="ECO:0007669"/>
    <property type="project" value="TreeGrafter"/>
</dbReference>
<keyword evidence="7 8" id="KW-0539">Nucleus</keyword>
<dbReference type="PANTHER" id="PTHR45660">
    <property type="entry name" value="HISTONE-LYSINE N-METHYLTRANSFERASE SETMAR"/>
    <property type="match status" value="1"/>
</dbReference>
<dbReference type="InterPro" id="IPR046341">
    <property type="entry name" value="SET_dom_sf"/>
</dbReference>
<sequence>MEIDEFSRPLALGDDEDYCENEVKRPSKLSPSRDSANVSKGRKCAYDARENQQRYLTRSKYNAEKMAEKSVLIIPNPKETDTDKFSRPLALGDDESYSEAEVKGLANLSPSPVNAKVSKGQKCDYNARDNQQRYPSRSKLNAEKGTEKSILISPNLKEAETDKVSKPLALGENEDYSEDAGNGAAKLSPSLVSAKVSRGKKRDYDARHIQQRYPTRNKLNAEKVTEKSILISPNSKETETDKVSQPLASGDDEDYSEDAVNGAAKLSPSLVSAKVSRGKKRDYDARHIQQRYPTRSKLNAEKVTEKSILMSPNPKETGTDKVSQPLALGDDEDNCEDAVNGAAKLSPSLVSAKVSRGKKGDYDARHIQQRYPMRNKLNAEKVTEKPILISPNLKETKTDKVSQPLAPGDDEDYSEDAVNGAAKLSPSLVSAKVSRGMKRDYDARHIQQRYPTRSKLNAEKVTEKSIFISPNPKNMETDEFSRPLACEDDEDTEVVKAAAKLSPSWVSENLIKGKKRGYDAQESAEKLAQKSVQIIPDPKEAETDKFSRPLALGDDEDYSADEEHDTELRPRSRHCDITISPFVVCSSGEEGARTKVRETLKLFHVLVRKILQGEETNSIEKGTGKRVHMRVANILKEKGIYINTEKVIGAVPGVAIGDIYSYRLELAIIGLHTSLLNGIDTVKQEKLYVATSVVASEGYNNDVGNSDILIYTGEDRNPMGVDKHPEDQKLERGNLALKNCIDKKSPVRVIRFKEAKPSDTDDERHKMVGIYTYDGLYTVERYWPERGPHGKLVYKFELIRMPGQRQLAFKGVKQSKSRKVREGHCVYDISNGKEKLPIGAVNTVNDEKPPPFTYISSTMYPNWCQPLPPKGCDCKGGCSDSNLCACAVKNGGDIPYNRKGAIVEAKPLVYECGPSCKCPPSCPNRVSQRGIKLPLEIFKTESMGWGVRCRSYIPSGSFICEYIGELLDDKEAEERVGSDEYLFDVGKNYNDTTLSDELSELMPNMPSINAVENIGFTIDAALYGNIGRFVNHSCSPNLYAQNVLYDHEDERIPHVMLFATENIPPLQELTYHYNYTIDQVFDSKGNIKKKSCYCGSDECTGRMY</sequence>
<reference evidence="14" key="1">
    <citation type="submission" date="2024-03" db="EMBL/GenBank/DDBJ databases">
        <title>WGS assembly of Saponaria officinalis var. Norfolk2.</title>
        <authorList>
            <person name="Jenkins J."/>
            <person name="Shu S."/>
            <person name="Grimwood J."/>
            <person name="Barry K."/>
            <person name="Goodstein D."/>
            <person name="Schmutz J."/>
            <person name="Leebens-Mack J."/>
            <person name="Osbourn A."/>
        </authorList>
    </citation>
    <scope>NUCLEOTIDE SEQUENCE [LARGE SCALE GENOMIC DNA]</scope>
    <source>
        <strain evidence="14">JIC</strain>
    </source>
</reference>
<dbReference type="SMART" id="SM00468">
    <property type="entry name" value="PreSET"/>
    <property type="match status" value="1"/>
</dbReference>
<dbReference type="GO" id="GO:0005694">
    <property type="term" value="C:chromosome"/>
    <property type="evidence" value="ECO:0007669"/>
    <property type="project" value="UniProtKB-SubCell"/>
</dbReference>
<dbReference type="SMART" id="SM00317">
    <property type="entry name" value="SET"/>
    <property type="match status" value="1"/>
</dbReference>
<feature type="region of interest" description="Disordered" evidence="9">
    <location>
        <begin position="351"/>
        <end position="419"/>
    </location>
</feature>
<evidence type="ECO:0000256" key="7">
    <source>
        <dbReference type="ARBA" id="ARBA00023242"/>
    </source>
</evidence>
<dbReference type="PANTHER" id="PTHR45660:SF46">
    <property type="entry name" value="HISTONE-LYSINE N-METHYLTRANSFERASE, H3 LYSINE-9 SPECIFIC SUVH6"/>
    <property type="match status" value="1"/>
</dbReference>
<evidence type="ECO:0000259" key="11">
    <source>
        <dbReference type="PROSITE" id="PS50867"/>
    </source>
</evidence>
<dbReference type="Pfam" id="PF02182">
    <property type="entry name" value="SAD_SRA"/>
    <property type="match status" value="1"/>
</dbReference>
<dbReference type="Gene3D" id="2.30.280.10">
    <property type="entry name" value="SRA-YDG"/>
    <property type="match status" value="1"/>
</dbReference>
<dbReference type="PROSITE" id="PS51015">
    <property type="entry name" value="YDG"/>
    <property type="match status" value="1"/>
</dbReference>
<dbReference type="SUPFAM" id="SSF82199">
    <property type="entry name" value="SET domain"/>
    <property type="match status" value="1"/>
</dbReference>
<name>A0AAW1IIP4_SAPOF</name>
<dbReference type="GO" id="GO:0032259">
    <property type="term" value="P:methylation"/>
    <property type="evidence" value="ECO:0007669"/>
    <property type="project" value="UniProtKB-KW"/>
</dbReference>
<evidence type="ECO:0000256" key="2">
    <source>
        <dbReference type="ARBA" id="ARBA00022454"/>
    </source>
</evidence>
<keyword evidence="4" id="KW-0808">Transferase</keyword>
<dbReference type="Proteomes" id="UP001443914">
    <property type="component" value="Unassembled WGS sequence"/>
</dbReference>
<feature type="domain" description="Post-SET" evidence="12">
    <location>
        <begin position="1088"/>
        <end position="1104"/>
    </location>
</feature>
<feature type="compositionally biased region" description="Basic and acidic residues" evidence="9">
    <location>
        <begin position="121"/>
        <end position="131"/>
    </location>
</feature>
<dbReference type="Gene3D" id="2.170.270.10">
    <property type="entry name" value="SET domain"/>
    <property type="match status" value="1"/>
</dbReference>
<dbReference type="AlphaFoldDB" id="A0AAW1IIP4"/>